<comment type="caution">
    <text evidence="1">The sequence shown here is derived from an EMBL/GenBank/DDBJ whole genome shotgun (WGS) entry which is preliminary data.</text>
</comment>
<accession>X1MV84</accession>
<dbReference type="Pfam" id="PF13414">
    <property type="entry name" value="TPR_11"/>
    <property type="match status" value="1"/>
</dbReference>
<dbReference type="PROSITE" id="PS50005">
    <property type="entry name" value="TPR"/>
    <property type="match status" value="1"/>
</dbReference>
<proteinExistence type="predicted"/>
<dbReference type="PROSITE" id="PS50293">
    <property type="entry name" value="TPR_REGION"/>
    <property type="match status" value="1"/>
</dbReference>
<dbReference type="AlphaFoldDB" id="X1MV84"/>
<evidence type="ECO:0000313" key="1">
    <source>
        <dbReference type="EMBL" id="GAI35587.1"/>
    </source>
</evidence>
<name>X1MV84_9ZZZZ</name>
<dbReference type="Gene3D" id="1.25.40.10">
    <property type="entry name" value="Tetratricopeptide repeat domain"/>
    <property type="match status" value="1"/>
</dbReference>
<gene>
    <name evidence="1" type="ORF">S06H3_42045</name>
</gene>
<dbReference type="InterPro" id="IPR019734">
    <property type="entry name" value="TPR_rpt"/>
</dbReference>
<reference evidence="1" key="1">
    <citation type="journal article" date="2014" name="Front. Microbiol.">
        <title>High frequency of phylogenetically diverse reductive dehalogenase-homologous genes in deep subseafloor sedimentary metagenomes.</title>
        <authorList>
            <person name="Kawai M."/>
            <person name="Futagami T."/>
            <person name="Toyoda A."/>
            <person name="Takaki Y."/>
            <person name="Nishi S."/>
            <person name="Hori S."/>
            <person name="Arai W."/>
            <person name="Tsubouchi T."/>
            <person name="Morono Y."/>
            <person name="Uchiyama I."/>
            <person name="Ito T."/>
            <person name="Fujiyama A."/>
            <person name="Inagaki F."/>
            <person name="Takami H."/>
        </authorList>
    </citation>
    <scope>NUCLEOTIDE SEQUENCE</scope>
    <source>
        <strain evidence="1">Expedition CK06-06</strain>
    </source>
</reference>
<dbReference type="SUPFAM" id="SSF48452">
    <property type="entry name" value="TPR-like"/>
    <property type="match status" value="1"/>
</dbReference>
<organism evidence="1">
    <name type="scientific">marine sediment metagenome</name>
    <dbReference type="NCBI Taxonomy" id="412755"/>
    <lineage>
        <taxon>unclassified sequences</taxon>
        <taxon>metagenomes</taxon>
        <taxon>ecological metagenomes</taxon>
    </lineage>
</organism>
<feature type="non-terminal residue" evidence="1">
    <location>
        <position position="1"/>
    </location>
</feature>
<dbReference type="InterPro" id="IPR011990">
    <property type="entry name" value="TPR-like_helical_dom_sf"/>
</dbReference>
<protein>
    <submittedName>
        <fullName evidence="1">Uncharacterized protein</fullName>
    </submittedName>
</protein>
<sequence>NLGVIYIQEGSYSEARKSLENAIQLKPEYVDPYYNLACLYAIKGEVRNGEERTINYKFK</sequence>
<dbReference type="EMBL" id="BARV01025969">
    <property type="protein sequence ID" value="GAI35587.1"/>
    <property type="molecule type" value="Genomic_DNA"/>
</dbReference>